<evidence type="ECO:0000313" key="3">
    <source>
        <dbReference type="EMBL" id="MBB3098377.1"/>
    </source>
</evidence>
<keyword evidence="4" id="KW-1185">Reference proteome</keyword>
<dbReference type="AlphaFoldDB" id="A0A7W5ALQ9"/>
<keyword evidence="2" id="KW-0812">Transmembrane</keyword>
<proteinExistence type="predicted"/>
<evidence type="ECO:0000313" key="4">
    <source>
        <dbReference type="Proteomes" id="UP000590749"/>
    </source>
</evidence>
<keyword evidence="2" id="KW-1133">Transmembrane helix</keyword>
<dbReference type="EMBL" id="JACHXF010000014">
    <property type="protein sequence ID" value="MBB3098377.1"/>
    <property type="molecule type" value="Genomic_DNA"/>
</dbReference>
<keyword evidence="2" id="KW-0472">Membrane</keyword>
<feature type="transmembrane region" description="Helical" evidence="2">
    <location>
        <begin position="36"/>
        <end position="60"/>
    </location>
</feature>
<gene>
    <name evidence="3" type="ORF">FHR83_006072</name>
</gene>
<name>A0A7W5ALQ9_9ACTN</name>
<evidence type="ECO:0000256" key="2">
    <source>
        <dbReference type="SAM" id="Phobius"/>
    </source>
</evidence>
<feature type="region of interest" description="Disordered" evidence="1">
    <location>
        <begin position="1"/>
        <end position="25"/>
    </location>
</feature>
<protein>
    <submittedName>
        <fullName evidence="3">Uncharacterized protein</fullName>
    </submittedName>
</protein>
<reference evidence="3 4" key="1">
    <citation type="submission" date="2020-08" db="EMBL/GenBank/DDBJ databases">
        <title>Genomic Encyclopedia of Type Strains, Phase III (KMG-III): the genomes of soil and plant-associated and newly described type strains.</title>
        <authorList>
            <person name="Whitman W."/>
        </authorList>
    </citation>
    <scope>NUCLEOTIDE SEQUENCE [LARGE SCALE GENOMIC DNA]</scope>
    <source>
        <strain evidence="3 4">CECT 3287</strain>
    </source>
</reference>
<sequence length="178" mass="19334">MQRSEPGAGRAGYEGDVAVTPPERPRARLQSRRARLWLAMGGGIMALLCLGGVGAVFLLYNDATEIKRTAPDAVVDNFLAAFLVNKDEKETALYRCESGGDFAQLEQFRDDTVQREQQFSVGISVTWSSLEVNTGGKTGTVGADLKRTISGQAGRDSSSWEFVVVDEDGWRVCGARQI</sequence>
<accession>A0A7W5ALQ9</accession>
<comment type="caution">
    <text evidence="3">The sequence shown here is derived from an EMBL/GenBank/DDBJ whole genome shotgun (WGS) entry which is preliminary data.</text>
</comment>
<dbReference type="Proteomes" id="UP000590749">
    <property type="component" value="Unassembled WGS sequence"/>
</dbReference>
<organism evidence="3 4">
    <name type="scientific">Actinoplanes campanulatus</name>
    <dbReference type="NCBI Taxonomy" id="113559"/>
    <lineage>
        <taxon>Bacteria</taxon>
        <taxon>Bacillati</taxon>
        <taxon>Actinomycetota</taxon>
        <taxon>Actinomycetes</taxon>
        <taxon>Micromonosporales</taxon>
        <taxon>Micromonosporaceae</taxon>
        <taxon>Actinoplanes</taxon>
    </lineage>
</organism>
<dbReference type="RefSeq" id="WP_229795120.1">
    <property type="nucleotide sequence ID" value="NZ_BMPW01000016.1"/>
</dbReference>
<evidence type="ECO:0000256" key="1">
    <source>
        <dbReference type="SAM" id="MobiDB-lite"/>
    </source>
</evidence>